<dbReference type="GO" id="GO:0004984">
    <property type="term" value="F:olfactory receptor activity"/>
    <property type="evidence" value="ECO:0007669"/>
    <property type="project" value="InterPro"/>
</dbReference>
<evidence type="ECO:0000256" key="8">
    <source>
        <dbReference type="SAM" id="MobiDB-lite"/>
    </source>
</evidence>
<reference evidence="11 12" key="1">
    <citation type="journal article" date="2023" name="bioRxiv">
        <title>Conserved and derived expression patterns and positive selection on dental genes reveal complex evolutionary context of ever-growing rodent molars.</title>
        <authorList>
            <person name="Calamari Z.T."/>
            <person name="Song A."/>
            <person name="Cohen E."/>
            <person name="Akter M."/>
            <person name="Roy R.D."/>
            <person name="Hallikas O."/>
            <person name="Christensen M.M."/>
            <person name="Li P."/>
            <person name="Marangoni P."/>
            <person name="Jernvall J."/>
            <person name="Klein O.D."/>
        </authorList>
    </citation>
    <scope>NUCLEOTIDE SEQUENCE [LARGE SCALE GENOMIC DNA]</scope>
    <source>
        <strain evidence="11">V071</strain>
    </source>
</reference>
<evidence type="ECO:0000256" key="1">
    <source>
        <dbReference type="ARBA" id="ARBA00004141"/>
    </source>
</evidence>
<evidence type="ECO:0000259" key="9">
    <source>
        <dbReference type="PROSITE" id="PS50262"/>
    </source>
</evidence>
<evidence type="ECO:0000256" key="5">
    <source>
        <dbReference type="ARBA" id="ARBA00023136"/>
    </source>
</evidence>
<dbReference type="InterPro" id="IPR050427">
    <property type="entry name" value="Olfactory_Receptors"/>
</dbReference>
<dbReference type="Gene3D" id="1.20.1070.10">
    <property type="entry name" value="Rhodopsin 7-helix transmembrane proteins"/>
    <property type="match status" value="1"/>
</dbReference>
<dbReference type="GO" id="GO:0004930">
    <property type="term" value="F:G protein-coupled receptor activity"/>
    <property type="evidence" value="ECO:0007669"/>
    <property type="project" value="UniProtKB-KW"/>
</dbReference>
<organism evidence="11 12">
    <name type="scientific">Myodes glareolus</name>
    <name type="common">Bank vole</name>
    <name type="synonym">Clethrionomys glareolus</name>
    <dbReference type="NCBI Taxonomy" id="447135"/>
    <lineage>
        <taxon>Eukaryota</taxon>
        <taxon>Metazoa</taxon>
        <taxon>Chordata</taxon>
        <taxon>Craniata</taxon>
        <taxon>Vertebrata</taxon>
        <taxon>Euteleostomi</taxon>
        <taxon>Mammalia</taxon>
        <taxon>Eutheria</taxon>
        <taxon>Euarchontoglires</taxon>
        <taxon>Glires</taxon>
        <taxon>Rodentia</taxon>
        <taxon>Myomorpha</taxon>
        <taxon>Muroidea</taxon>
        <taxon>Cricetidae</taxon>
        <taxon>Arvicolinae</taxon>
        <taxon>Myodes</taxon>
    </lineage>
</organism>
<feature type="domain" description="G-protein coupled receptors family 1 profile" evidence="9">
    <location>
        <begin position="76"/>
        <end position="137"/>
    </location>
</feature>
<dbReference type="Proteomes" id="UP001488838">
    <property type="component" value="Unassembled WGS sequence"/>
</dbReference>
<comment type="caution">
    <text evidence="11">The sequence shown here is derived from an EMBL/GenBank/DDBJ whole genome shotgun (WGS) entry which is preliminary data.</text>
</comment>
<feature type="domain" description="Reverse transcriptase" evidence="10">
    <location>
        <begin position="1"/>
        <end position="79"/>
    </location>
</feature>
<dbReference type="PROSITE" id="PS50878">
    <property type="entry name" value="RT_POL"/>
    <property type="match status" value="1"/>
</dbReference>
<keyword evidence="12" id="KW-1185">Reference proteome</keyword>
<keyword evidence="4" id="KW-0297">G-protein coupled receptor</keyword>
<gene>
    <name evidence="11" type="ORF">U0070_010264</name>
</gene>
<dbReference type="Pfam" id="PF13853">
    <property type="entry name" value="7tm_4"/>
    <property type="match status" value="1"/>
</dbReference>
<evidence type="ECO:0000256" key="2">
    <source>
        <dbReference type="ARBA" id="ARBA00022692"/>
    </source>
</evidence>
<dbReference type="InterPro" id="IPR017452">
    <property type="entry name" value="GPCR_Rhodpsn_7TM"/>
</dbReference>
<evidence type="ECO:0000256" key="7">
    <source>
        <dbReference type="ARBA" id="ARBA00023224"/>
    </source>
</evidence>
<dbReference type="GO" id="GO:0005886">
    <property type="term" value="C:plasma membrane"/>
    <property type="evidence" value="ECO:0007669"/>
    <property type="project" value="UniProtKB-ARBA"/>
</dbReference>
<evidence type="ECO:0000313" key="11">
    <source>
        <dbReference type="EMBL" id="KAK7800994.1"/>
    </source>
</evidence>
<keyword evidence="7" id="KW-0807">Transducer</keyword>
<accession>A0AAW0HDK8</accession>
<keyword evidence="2" id="KW-0812">Transmembrane</keyword>
<dbReference type="AlphaFoldDB" id="A0AAW0HDK8"/>
<name>A0AAW0HDK8_MYOGA</name>
<feature type="region of interest" description="Disordered" evidence="8">
    <location>
        <begin position="41"/>
        <end position="67"/>
    </location>
</feature>
<evidence type="ECO:0000256" key="4">
    <source>
        <dbReference type="ARBA" id="ARBA00023040"/>
    </source>
</evidence>
<evidence type="ECO:0000313" key="12">
    <source>
        <dbReference type="Proteomes" id="UP001488838"/>
    </source>
</evidence>
<keyword evidence="3" id="KW-1133">Transmembrane helix</keyword>
<dbReference type="EMBL" id="JBBHLL010000525">
    <property type="protein sequence ID" value="KAK7800994.1"/>
    <property type="molecule type" value="Genomic_DNA"/>
</dbReference>
<keyword evidence="5" id="KW-0472">Membrane</keyword>
<evidence type="ECO:0008006" key="13">
    <source>
        <dbReference type="Google" id="ProtNLM"/>
    </source>
</evidence>
<keyword evidence="6" id="KW-0675">Receptor</keyword>
<dbReference type="PROSITE" id="PS50262">
    <property type="entry name" value="G_PROTEIN_RECEP_F1_2"/>
    <property type="match status" value="1"/>
</dbReference>
<dbReference type="SUPFAM" id="SSF81321">
    <property type="entry name" value="Family A G protein-coupled receptor-like"/>
    <property type="match status" value="1"/>
</dbReference>
<evidence type="ECO:0000259" key="10">
    <source>
        <dbReference type="PROSITE" id="PS50878"/>
    </source>
</evidence>
<protein>
    <recommendedName>
        <fullName evidence="13">Reverse transcriptase domain-containing protein</fullName>
    </recommendedName>
</protein>
<proteinExistence type="predicted"/>
<dbReference type="InterPro" id="IPR000477">
    <property type="entry name" value="RT_dom"/>
</dbReference>
<evidence type="ECO:0000256" key="6">
    <source>
        <dbReference type="ARBA" id="ARBA00023170"/>
    </source>
</evidence>
<dbReference type="InterPro" id="IPR000725">
    <property type="entry name" value="Olfact_rcpt"/>
</dbReference>
<dbReference type="PANTHER" id="PTHR48002">
    <property type="entry name" value="OLFACTORY RECEPTOR"/>
    <property type="match status" value="1"/>
</dbReference>
<sequence length="219" mass="23950">MDDMIVYISDPKNSTKELLQLINTFSNVAGYKINSKKSNPHLVMDGDGGGEPRWNTGPSSLGPNEKQKERERIVFGNLLIVITVISDSHLHSPMYFLLANLSFIDLSLSSVTAPKMIADFFCKRRRFYGDIRDDHQCDSGARPVQAPSPRVPKDLAGDIPIVWGLFITGRPEASPGAQTCAFFLPRGRLGRKLASGAAPHLGSVHSPTAFTLTSQVQIS</sequence>
<evidence type="ECO:0000256" key="3">
    <source>
        <dbReference type="ARBA" id="ARBA00022989"/>
    </source>
</evidence>
<comment type="subcellular location">
    <subcellularLocation>
        <location evidence="1">Membrane</location>
        <topology evidence="1">Multi-pass membrane protein</topology>
    </subcellularLocation>
</comment>